<organism evidence="6 7">
    <name type="scientific">Hymenobacter setariae</name>
    <dbReference type="NCBI Taxonomy" id="2594794"/>
    <lineage>
        <taxon>Bacteria</taxon>
        <taxon>Pseudomonadati</taxon>
        <taxon>Bacteroidota</taxon>
        <taxon>Cytophagia</taxon>
        <taxon>Cytophagales</taxon>
        <taxon>Hymenobacteraceae</taxon>
        <taxon>Hymenobacter</taxon>
    </lineage>
</organism>
<evidence type="ECO:0000256" key="3">
    <source>
        <dbReference type="ARBA" id="ARBA00022989"/>
    </source>
</evidence>
<protein>
    <recommendedName>
        <fullName evidence="8">Transporter</fullName>
    </recommendedName>
</protein>
<dbReference type="PANTHER" id="PTHR42038">
    <property type="match status" value="1"/>
</dbReference>
<evidence type="ECO:0000256" key="4">
    <source>
        <dbReference type="ARBA" id="ARBA00023136"/>
    </source>
</evidence>
<evidence type="ECO:0008006" key="8">
    <source>
        <dbReference type="Google" id="ProtNLM"/>
    </source>
</evidence>
<accession>A0A558BLI7</accession>
<evidence type="ECO:0000313" key="7">
    <source>
        <dbReference type="Proteomes" id="UP000317624"/>
    </source>
</evidence>
<dbReference type="OrthoDB" id="7825963at2"/>
<feature type="transmembrane region" description="Helical" evidence="5">
    <location>
        <begin position="14"/>
        <end position="33"/>
    </location>
</feature>
<feature type="transmembrane region" description="Helical" evidence="5">
    <location>
        <begin position="76"/>
        <end position="95"/>
    </location>
</feature>
<feature type="transmembrane region" description="Helical" evidence="5">
    <location>
        <begin position="107"/>
        <end position="126"/>
    </location>
</feature>
<evidence type="ECO:0000256" key="2">
    <source>
        <dbReference type="ARBA" id="ARBA00022692"/>
    </source>
</evidence>
<dbReference type="RefSeq" id="WP_144852891.1">
    <property type="nucleotide sequence ID" value="NZ_VMRJ01000007.1"/>
</dbReference>
<dbReference type="GO" id="GO:0016020">
    <property type="term" value="C:membrane"/>
    <property type="evidence" value="ECO:0007669"/>
    <property type="project" value="UniProtKB-SubCell"/>
</dbReference>
<sequence length="225" mass="25807">MLAVILNLKDYTPFEHVCFAGGCLLWVVVYVFTIRGIRTRQFVDIPIISGCANIAWEFLWSWVFHTDMGELYVWGYRAWFFLDCYIVYGFFRYGYKQILIAPLARHARLVLACGIVGWGVMLYFYIKLYDAPISHMGAYSGYILSILMGMLYLTLFLSMNNLGLFSYTSVWCAGLGNLLVTLFCFSHFTDWFLLSMCAFTTLLNAAYIAIFTLQRSQPAAQLATV</sequence>
<feature type="transmembrane region" description="Helical" evidence="5">
    <location>
        <begin position="138"/>
        <end position="157"/>
    </location>
</feature>
<keyword evidence="3 5" id="KW-1133">Transmembrane helix</keyword>
<dbReference type="InterPro" id="IPR039020">
    <property type="entry name" value="PaxB-like"/>
</dbReference>
<keyword evidence="2 5" id="KW-0812">Transmembrane</keyword>
<reference evidence="6 7" key="1">
    <citation type="submission" date="2019-07" db="EMBL/GenBank/DDBJ databases">
        <title>Hymenobacter sp. straun FUR1 Genome sequencing and assembly.</title>
        <authorList>
            <person name="Chhetri G."/>
        </authorList>
    </citation>
    <scope>NUCLEOTIDE SEQUENCE [LARGE SCALE GENOMIC DNA]</scope>
    <source>
        <strain evidence="6 7">Fur1</strain>
    </source>
</reference>
<gene>
    <name evidence="6" type="ORF">FNT36_23560</name>
</gene>
<name>A0A558BLI7_9BACT</name>
<evidence type="ECO:0000313" key="6">
    <source>
        <dbReference type="EMBL" id="TVT37382.1"/>
    </source>
</evidence>
<feature type="transmembrane region" description="Helical" evidence="5">
    <location>
        <begin position="191"/>
        <end position="213"/>
    </location>
</feature>
<dbReference type="EMBL" id="VMRJ01000007">
    <property type="protein sequence ID" value="TVT37382.1"/>
    <property type="molecule type" value="Genomic_DNA"/>
</dbReference>
<proteinExistence type="predicted"/>
<feature type="transmembrane region" description="Helical" evidence="5">
    <location>
        <begin position="45"/>
        <end position="64"/>
    </location>
</feature>
<keyword evidence="4 5" id="KW-0472">Membrane</keyword>
<dbReference type="Proteomes" id="UP000317624">
    <property type="component" value="Unassembled WGS sequence"/>
</dbReference>
<comment type="subcellular location">
    <subcellularLocation>
        <location evidence="1">Membrane</location>
        <topology evidence="1">Multi-pass membrane protein</topology>
    </subcellularLocation>
</comment>
<dbReference type="PANTHER" id="PTHR42038:SF2">
    <property type="entry name" value="TERPENE CYCLASE AUSL"/>
    <property type="match status" value="1"/>
</dbReference>
<dbReference type="Pfam" id="PF25129">
    <property type="entry name" value="Pyr4-TMTC"/>
    <property type="match status" value="1"/>
</dbReference>
<comment type="caution">
    <text evidence="6">The sequence shown here is derived from an EMBL/GenBank/DDBJ whole genome shotgun (WGS) entry which is preliminary data.</text>
</comment>
<feature type="transmembrane region" description="Helical" evidence="5">
    <location>
        <begin position="164"/>
        <end position="185"/>
    </location>
</feature>
<evidence type="ECO:0000256" key="1">
    <source>
        <dbReference type="ARBA" id="ARBA00004141"/>
    </source>
</evidence>
<keyword evidence="7" id="KW-1185">Reference proteome</keyword>
<dbReference type="AlphaFoldDB" id="A0A558BLI7"/>
<evidence type="ECO:0000256" key="5">
    <source>
        <dbReference type="SAM" id="Phobius"/>
    </source>
</evidence>
<dbReference type="GO" id="GO:0016829">
    <property type="term" value="F:lyase activity"/>
    <property type="evidence" value="ECO:0007669"/>
    <property type="project" value="InterPro"/>
</dbReference>